<dbReference type="SUPFAM" id="SSF81383">
    <property type="entry name" value="F-box domain"/>
    <property type="match status" value="1"/>
</dbReference>
<evidence type="ECO:0000313" key="2">
    <source>
        <dbReference type="EMBL" id="KAI5442042.1"/>
    </source>
</evidence>
<dbReference type="InterPro" id="IPR050796">
    <property type="entry name" value="SCF_F-box_component"/>
</dbReference>
<sequence>MGRVVKNCSSTYSHDSDSSELFLNQDLMLPILALLPLNSLLNSARYVCKQWATTIRTSHFAQACLRLSKPGLYVENRHFGTRSYYLHIKNYANGQFEFERTDLGTPLIAGMVIDSCNGILLMLCWTWNPAQTQAFLVNPVVKSCLKLPPLPLFREGPLLAIQFNIVCVPRTAKFKLFFIDIVEVSGAFYYVFYVLTIGVDNLWKEIDRKEAPVNWDNIWKPLYDGANYLYWISMHHEITVLDVDKEIIVGKFPLPPLPVVEPRSLTTFLWKGNQLSCTVRSLRNETYQIYILDFDSGKWSFYHEMGPFDYVAACGLDLVILLLLFRYWIHDQIIFRVVIFPRTEENWPRGKHTMHFSYNVNTRQLTKIEDIDMGSHEVWLHTNSLVSLPSIQHS</sequence>
<proteinExistence type="predicted"/>
<accession>A0A9D5BAP6</accession>
<evidence type="ECO:0000313" key="3">
    <source>
        <dbReference type="Proteomes" id="UP001058974"/>
    </source>
</evidence>
<dbReference type="InterPro" id="IPR036047">
    <property type="entry name" value="F-box-like_dom_sf"/>
</dbReference>
<reference evidence="2 3" key="1">
    <citation type="journal article" date="2022" name="Nat. Genet.">
        <title>Improved pea reference genome and pan-genome highlight genomic features and evolutionary characteristics.</title>
        <authorList>
            <person name="Yang T."/>
            <person name="Liu R."/>
            <person name="Luo Y."/>
            <person name="Hu S."/>
            <person name="Wang D."/>
            <person name="Wang C."/>
            <person name="Pandey M.K."/>
            <person name="Ge S."/>
            <person name="Xu Q."/>
            <person name="Li N."/>
            <person name="Li G."/>
            <person name="Huang Y."/>
            <person name="Saxena R.K."/>
            <person name="Ji Y."/>
            <person name="Li M."/>
            <person name="Yan X."/>
            <person name="He Y."/>
            <person name="Liu Y."/>
            <person name="Wang X."/>
            <person name="Xiang C."/>
            <person name="Varshney R.K."/>
            <person name="Ding H."/>
            <person name="Gao S."/>
            <person name="Zong X."/>
        </authorList>
    </citation>
    <scope>NUCLEOTIDE SEQUENCE [LARGE SCALE GENOMIC DNA]</scope>
    <source>
        <strain evidence="2 3">cv. Zhongwan 6</strain>
    </source>
</reference>
<gene>
    <name evidence="2" type="ORF">KIW84_011200</name>
</gene>
<evidence type="ECO:0000256" key="1">
    <source>
        <dbReference type="SAM" id="Phobius"/>
    </source>
</evidence>
<dbReference type="PANTHER" id="PTHR31672">
    <property type="entry name" value="BNACNNG10540D PROTEIN"/>
    <property type="match status" value="1"/>
</dbReference>
<dbReference type="Gramene" id="PSAT_LOCUS6751_t1">
    <property type="protein sequence ID" value="CAL5186414.1"/>
    <property type="gene ID" value="PSAT_LOCUS6751"/>
</dbReference>
<dbReference type="Gramene" id="Psat01G0120000-T1">
    <property type="protein sequence ID" value="KAI5442042.1"/>
    <property type="gene ID" value="KIW84_011200"/>
</dbReference>
<dbReference type="PANTHER" id="PTHR31672:SF13">
    <property type="entry name" value="F-BOX PROTEIN CPR30-LIKE"/>
    <property type="match status" value="1"/>
</dbReference>
<keyword evidence="1" id="KW-0472">Membrane</keyword>
<feature type="transmembrane region" description="Helical" evidence="1">
    <location>
        <begin position="176"/>
        <end position="195"/>
    </location>
</feature>
<name>A0A9D5BAP6_PEA</name>
<dbReference type="EMBL" id="JAMSHJ010000001">
    <property type="protein sequence ID" value="KAI5442042.1"/>
    <property type="molecule type" value="Genomic_DNA"/>
</dbReference>
<keyword evidence="1" id="KW-0812">Transmembrane</keyword>
<keyword evidence="3" id="KW-1185">Reference proteome</keyword>
<organism evidence="2 3">
    <name type="scientific">Pisum sativum</name>
    <name type="common">Garden pea</name>
    <name type="synonym">Lathyrus oleraceus</name>
    <dbReference type="NCBI Taxonomy" id="3888"/>
    <lineage>
        <taxon>Eukaryota</taxon>
        <taxon>Viridiplantae</taxon>
        <taxon>Streptophyta</taxon>
        <taxon>Embryophyta</taxon>
        <taxon>Tracheophyta</taxon>
        <taxon>Spermatophyta</taxon>
        <taxon>Magnoliopsida</taxon>
        <taxon>eudicotyledons</taxon>
        <taxon>Gunneridae</taxon>
        <taxon>Pentapetalae</taxon>
        <taxon>rosids</taxon>
        <taxon>fabids</taxon>
        <taxon>Fabales</taxon>
        <taxon>Fabaceae</taxon>
        <taxon>Papilionoideae</taxon>
        <taxon>50 kb inversion clade</taxon>
        <taxon>NPAAA clade</taxon>
        <taxon>Hologalegina</taxon>
        <taxon>IRL clade</taxon>
        <taxon>Fabeae</taxon>
        <taxon>Lathyrus</taxon>
    </lineage>
</organism>
<keyword evidence="1" id="KW-1133">Transmembrane helix</keyword>
<evidence type="ECO:0008006" key="4">
    <source>
        <dbReference type="Google" id="ProtNLM"/>
    </source>
</evidence>
<protein>
    <recommendedName>
        <fullName evidence="4">F-box protein</fullName>
    </recommendedName>
</protein>
<dbReference type="Proteomes" id="UP001058974">
    <property type="component" value="Chromosome 1"/>
</dbReference>
<dbReference type="OrthoDB" id="1918594at2759"/>
<dbReference type="AlphaFoldDB" id="A0A9D5BAP6"/>
<feature type="transmembrane region" description="Helical" evidence="1">
    <location>
        <begin position="310"/>
        <end position="329"/>
    </location>
</feature>
<dbReference type="Gramene" id="Psat1g047400.1">
    <property type="protein sequence ID" value="Psat1g047400.1.cds1"/>
    <property type="gene ID" value="Psat1g047400"/>
</dbReference>
<dbReference type="Gene3D" id="1.20.1280.50">
    <property type="match status" value="1"/>
</dbReference>
<comment type="caution">
    <text evidence="2">The sequence shown here is derived from an EMBL/GenBank/DDBJ whole genome shotgun (WGS) entry which is preliminary data.</text>
</comment>